<keyword evidence="3" id="KW-0547">Nucleotide-binding</keyword>
<feature type="transmembrane region" description="Helical" evidence="6">
    <location>
        <begin position="21"/>
        <end position="41"/>
    </location>
</feature>
<dbReference type="InterPro" id="IPR012340">
    <property type="entry name" value="NA-bd_OB-fold"/>
</dbReference>
<dbReference type="SUPFAM" id="SSF50249">
    <property type="entry name" value="Nucleic acid-binding proteins"/>
    <property type="match status" value="1"/>
</dbReference>
<dbReference type="InterPro" id="IPR004523">
    <property type="entry name" value="Asp-tRNA_synthase_2"/>
</dbReference>
<evidence type="ECO:0000256" key="2">
    <source>
        <dbReference type="ARBA" id="ARBA00022598"/>
    </source>
</evidence>
<name>A0A1C6YJW1_PLABE</name>
<dbReference type="GO" id="GO:0005829">
    <property type="term" value="C:cytosol"/>
    <property type="evidence" value="ECO:0007669"/>
    <property type="project" value="TreeGrafter"/>
</dbReference>
<keyword evidence="5" id="KW-0030">Aminoacyl-tRNA synthetase</keyword>
<evidence type="ECO:0000256" key="1">
    <source>
        <dbReference type="ARBA" id="ARBA00022490"/>
    </source>
</evidence>
<keyword evidence="6" id="KW-1133">Transmembrane helix</keyword>
<keyword evidence="6" id="KW-0472">Membrane</keyword>
<dbReference type="Pfam" id="PF00152">
    <property type="entry name" value="tRNA-synt_2"/>
    <property type="match status" value="1"/>
</dbReference>
<dbReference type="GO" id="GO:0004815">
    <property type="term" value="F:aspartate-tRNA ligase activity"/>
    <property type="evidence" value="ECO:0007669"/>
    <property type="project" value="InterPro"/>
</dbReference>
<evidence type="ECO:0000256" key="5">
    <source>
        <dbReference type="ARBA" id="ARBA00023146"/>
    </source>
</evidence>
<dbReference type="AlphaFoldDB" id="A0A1C6YJW1"/>
<dbReference type="InterPro" id="IPR045864">
    <property type="entry name" value="aa-tRNA-synth_II/BPL/LPL"/>
</dbReference>
<organism evidence="8 11">
    <name type="scientific">Plasmodium berghei</name>
    <dbReference type="NCBI Taxonomy" id="5821"/>
    <lineage>
        <taxon>Eukaryota</taxon>
        <taxon>Sar</taxon>
        <taxon>Alveolata</taxon>
        <taxon>Apicomplexa</taxon>
        <taxon>Aconoidasida</taxon>
        <taxon>Haemosporida</taxon>
        <taxon>Plasmodiidae</taxon>
        <taxon>Plasmodium</taxon>
        <taxon>Plasmodium (Vinckeia)</taxon>
    </lineage>
</organism>
<keyword evidence="1" id="KW-0963">Cytoplasm</keyword>
<dbReference type="GO" id="GO:0006422">
    <property type="term" value="P:aspartyl-tRNA aminoacylation"/>
    <property type="evidence" value="ECO:0007669"/>
    <property type="project" value="InterPro"/>
</dbReference>
<dbReference type="InterPro" id="IPR004364">
    <property type="entry name" value="Aa-tRNA-synt_II"/>
</dbReference>
<dbReference type="PROSITE" id="PS50862">
    <property type="entry name" value="AA_TRNA_LIGASE_II"/>
    <property type="match status" value="1"/>
</dbReference>
<proteinExistence type="predicted"/>
<keyword evidence="4" id="KW-0067">ATP-binding</keyword>
<reference evidence="10 11" key="1">
    <citation type="submission" date="2016-08" db="EMBL/GenBank/DDBJ databases">
        <authorList>
            <consortium name="Pathogen Informatics"/>
        </authorList>
    </citation>
    <scope>NUCLEOTIDE SEQUENCE [LARGE SCALE GENOMIC DNA]</scope>
    <source>
        <strain evidence="8 11">NK65 ny</strain>
        <strain evidence="9 10">SP11 Antwerpcl1</strain>
    </source>
</reference>
<evidence type="ECO:0000313" key="11">
    <source>
        <dbReference type="Proteomes" id="UP000516480"/>
    </source>
</evidence>
<dbReference type="SUPFAM" id="SSF55681">
    <property type="entry name" value="Class II aaRS and biotin synthetases"/>
    <property type="match status" value="1"/>
</dbReference>
<evidence type="ECO:0000313" key="8">
    <source>
        <dbReference type="EMBL" id="SCM23700.1"/>
    </source>
</evidence>
<accession>A0A1C6YJW1</accession>
<dbReference type="GO" id="GO:0017101">
    <property type="term" value="C:aminoacyl-tRNA synthetase multienzyme complex"/>
    <property type="evidence" value="ECO:0007669"/>
    <property type="project" value="TreeGrafter"/>
</dbReference>
<dbReference type="Gene3D" id="3.30.930.10">
    <property type="entry name" value="Bira Bifunctional Protein, Domain 2"/>
    <property type="match status" value="2"/>
</dbReference>
<keyword evidence="2 8" id="KW-0436">Ligase</keyword>
<dbReference type="PANTHER" id="PTHR43450:SF1">
    <property type="entry name" value="ASPARTATE--TRNA LIGASE, CYTOPLASMIC"/>
    <property type="match status" value="1"/>
</dbReference>
<dbReference type="Proteomes" id="UP000516480">
    <property type="component" value="Chromosome 11"/>
</dbReference>
<feature type="domain" description="Aminoacyl-transfer RNA synthetases class-II family profile" evidence="7">
    <location>
        <begin position="480"/>
        <end position="1099"/>
    </location>
</feature>
<evidence type="ECO:0000256" key="3">
    <source>
        <dbReference type="ARBA" id="ARBA00022741"/>
    </source>
</evidence>
<evidence type="ECO:0000313" key="9">
    <source>
        <dbReference type="EMBL" id="SCO63150.1"/>
    </source>
</evidence>
<dbReference type="InterPro" id="IPR006195">
    <property type="entry name" value="aa-tRNA-synth_II"/>
</dbReference>
<evidence type="ECO:0000259" key="7">
    <source>
        <dbReference type="PROSITE" id="PS50862"/>
    </source>
</evidence>
<sequence length="1099" mass="131458">MNKKKMKFPIRRKHNILKRAICLFLYIFYYLNILNFENIIISCYNVKSRTEFYKNKNTKKCVSLFIDNTKNVTSIRKRNAFNLLNHKNKKTKLNFFSENKKYYNKSTKIPLINKYSKKTYFFTFKKNGKLNSQNYHSQFSKANENPKDMSELENRNIKESFPNSILISLSEVFDFSIFYGTETDRKYYKYEDIIKYIEGTKWGNKFLENIKINNNLSKNYNKRKDNEEIYFDDKPILIRGRIEKKDKQSQRIILYLRQNSGLYIICVYEKKKTRNENTSKISNTISIENGEKDEMYTYIKNIKNETVVDIIGNIKINKKLYKHKIPHIESIYNQKRIEIQIKNIYKISESYYVPPIIPNDIPFLRTNILCNDKGYFKTKQPYEHGEKEENENKNIYEHIDKQIQSNIPPSFINDNIKNNKNDFSINNNYQSDFQNEQVVYPNIKDNNENVERNNEKNEIEYSENDYFCLNYRNSINQLIFNLKNSIIKKMRQILEEDKYIEVFTPKLMRIDKPPKNKSKNKNNLLNQIDDVNCYEQTEMNNNINKIKESNDKTNLENFPELNGSEGGSSCFTIENENIILAQSPQFYKQMIINYDYEKIFEINYSYRNEKFHSTKHLNEFLSLDTEQVIYNNYYEIIIYIYNFLKKIVNYINTNFIQEIALINLIYGKKNSHTSFEPTMITDTPIVLTFCEAHNILKKYYYIKNDIKFCNNCKEISQNGYIYDKQYKMCVKILDENEKNQLKKNIIFEDFNKNKQLHNIYYNNKIANNYKVDIKNCENNYETNISYPNNINQNLHSQIVYSFLNKINKNEIYNDILQFYNNIYDEIISTCKVCQNNFFDKQFTSSSSSSHVKLNTITNMKICQCMPEINNNIHDEKKNQNNNSLFDLNENSFSSEPNEYSYFSGLKKYLEKNINIKISVKEKKEIKKLKKLYIYQKDFTNDELNYLYLFIKYNFNTDIFVIDQYPLHIRPFYSLSNIYDLRFTNSFDFIYKGTEIISGSQRINNLPLLLLRILKGKINNNKNKDTEIDISSYLQINKTNFNLSNYFDDLQKLINKNSTLYKYINSFAYSSKPHGGMALGLDRFFMLLLNLANIKKSTYC</sequence>
<dbReference type="Proteomes" id="UP000219860">
    <property type="component" value="Chromosome 11"/>
</dbReference>
<gene>
    <name evidence="8" type="ORF">PBNK65NY_000270800</name>
    <name evidence="9" type="ORF">PBSP11A_000270800</name>
</gene>
<dbReference type="PANTHER" id="PTHR43450">
    <property type="entry name" value="ASPARTYL-TRNA SYNTHETASE"/>
    <property type="match status" value="1"/>
</dbReference>
<evidence type="ECO:0000256" key="4">
    <source>
        <dbReference type="ARBA" id="ARBA00022840"/>
    </source>
</evidence>
<evidence type="ECO:0000256" key="6">
    <source>
        <dbReference type="SAM" id="Phobius"/>
    </source>
</evidence>
<keyword evidence="6" id="KW-0812">Transmembrane</keyword>
<dbReference type="OrthoDB" id="372395at2759"/>
<dbReference type="EMBL" id="LT608259">
    <property type="protein sequence ID" value="SCO63150.1"/>
    <property type="molecule type" value="Genomic_DNA"/>
</dbReference>
<dbReference type="EMBL" id="LT608147">
    <property type="protein sequence ID" value="SCM23700.1"/>
    <property type="molecule type" value="Genomic_DNA"/>
</dbReference>
<dbReference type="VEuPathDB" id="PlasmoDB:PBANKA_1114000"/>
<evidence type="ECO:0000313" key="10">
    <source>
        <dbReference type="Proteomes" id="UP000219860"/>
    </source>
</evidence>
<dbReference type="Gene3D" id="2.40.50.140">
    <property type="entry name" value="Nucleic acid-binding proteins"/>
    <property type="match status" value="1"/>
</dbReference>
<protein>
    <submittedName>
        <fullName evidence="8">Aspartate--tRNA ligase, putative</fullName>
    </submittedName>
</protein>
<dbReference type="GO" id="GO:0005524">
    <property type="term" value="F:ATP binding"/>
    <property type="evidence" value="ECO:0007669"/>
    <property type="project" value="InterPro"/>
</dbReference>
<dbReference type="GO" id="GO:0003723">
    <property type="term" value="F:RNA binding"/>
    <property type="evidence" value="ECO:0007669"/>
    <property type="project" value="TreeGrafter"/>
</dbReference>